<gene>
    <name evidence="2" type="ORF">I5731_03735</name>
</gene>
<dbReference type="AlphaFoldDB" id="A0A931HYV0"/>
<reference evidence="2" key="1">
    <citation type="submission" date="2020-12" db="EMBL/GenBank/DDBJ databases">
        <title>Methylobrevis albus sp. nov., isolated from fresh water lack sediment.</title>
        <authorList>
            <person name="Zou Q."/>
        </authorList>
    </citation>
    <scope>NUCLEOTIDE SEQUENCE</scope>
    <source>
        <strain evidence="2">L22</strain>
    </source>
</reference>
<evidence type="ECO:0000313" key="3">
    <source>
        <dbReference type="Proteomes" id="UP000631694"/>
    </source>
</evidence>
<keyword evidence="3" id="KW-1185">Reference proteome</keyword>
<feature type="transmembrane region" description="Helical" evidence="1">
    <location>
        <begin position="22"/>
        <end position="41"/>
    </location>
</feature>
<dbReference type="EMBL" id="JADZLT010000040">
    <property type="protein sequence ID" value="MBH0236925.1"/>
    <property type="molecule type" value="Genomic_DNA"/>
</dbReference>
<comment type="caution">
    <text evidence="2">The sequence shown here is derived from an EMBL/GenBank/DDBJ whole genome shotgun (WGS) entry which is preliminary data.</text>
</comment>
<name>A0A931HYV0_9HYPH</name>
<keyword evidence="1" id="KW-1133">Transmembrane helix</keyword>
<proteinExistence type="predicted"/>
<feature type="transmembrane region" description="Helical" evidence="1">
    <location>
        <begin position="94"/>
        <end position="114"/>
    </location>
</feature>
<dbReference type="RefSeq" id="WP_197310012.1">
    <property type="nucleotide sequence ID" value="NZ_JADZLT010000040.1"/>
</dbReference>
<protein>
    <submittedName>
        <fullName evidence="2">Uncharacterized protein</fullName>
    </submittedName>
</protein>
<organism evidence="2 3">
    <name type="scientific">Methylobrevis albus</name>
    <dbReference type="NCBI Taxonomy" id="2793297"/>
    <lineage>
        <taxon>Bacteria</taxon>
        <taxon>Pseudomonadati</taxon>
        <taxon>Pseudomonadota</taxon>
        <taxon>Alphaproteobacteria</taxon>
        <taxon>Hyphomicrobiales</taxon>
        <taxon>Pleomorphomonadaceae</taxon>
        <taxon>Methylobrevis</taxon>
    </lineage>
</organism>
<accession>A0A931HYV0</accession>
<keyword evidence="1" id="KW-0472">Membrane</keyword>
<dbReference type="Proteomes" id="UP000631694">
    <property type="component" value="Unassembled WGS sequence"/>
</dbReference>
<sequence length="119" mass="12158">MLTLAGAIGAVAALVGTIDAALLAPGLVAVAIGLWCLWLGLRVDLDARLFRRLACSPDLAAFDAAMRTAGLLPPEKAGRPLGARVAGAKRLLRLQVIAAVAQIVLPIAVALLFIGEGGR</sequence>
<keyword evidence="1" id="KW-0812">Transmembrane</keyword>
<evidence type="ECO:0000313" key="2">
    <source>
        <dbReference type="EMBL" id="MBH0236925.1"/>
    </source>
</evidence>
<evidence type="ECO:0000256" key="1">
    <source>
        <dbReference type="SAM" id="Phobius"/>
    </source>
</evidence>